<protein>
    <submittedName>
        <fullName evidence="1">Uncharacterized protein</fullName>
    </submittedName>
</protein>
<evidence type="ECO:0000313" key="1">
    <source>
        <dbReference type="EMBL" id="KAJ9064081.1"/>
    </source>
</evidence>
<keyword evidence="2" id="KW-1185">Reference proteome</keyword>
<organism evidence="1 2">
    <name type="scientific">Entomophthora muscae</name>
    <dbReference type="NCBI Taxonomy" id="34485"/>
    <lineage>
        <taxon>Eukaryota</taxon>
        <taxon>Fungi</taxon>
        <taxon>Fungi incertae sedis</taxon>
        <taxon>Zoopagomycota</taxon>
        <taxon>Entomophthoromycotina</taxon>
        <taxon>Entomophthoromycetes</taxon>
        <taxon>Entomophthorales</taxon>
        <taxon>Entomophthoraceae</taxon>
        <taxon>Entomophthora</taxon>
    </lineage>
</organism>
<sequence length="285" mass="31975">MELVSSSKCHLGQVNKYKHFSTACQCEMKFNIFVPENPKSLKLPGLVFLSGLTCTEDNFFQKACAIERASELGLFLICPDTSPRGCKIEGENDSYDIGTGAGFFVDATEPKWSKNYRMYTYISEELLELVITNFSIDSNLISISGHSMGGHGALTISLKNPDKFKSCSAFAPICNPMQCAWGQKAFTTYLGSDKSTWEKYDATELIKKMDGISTFPILISQGSKDEFYINGQLLLENFTSQINLSNGHSVVERLEMGFDHSYWFIQSFIKVHLDFHARYLGILKS</sequence>
<gene>
    <name evidence="1" type="ORF">DSO57_1034146</name>
</gene>
<dbReference type="EMBL" id="QTSX02004540">
    <property type="protein sequence ID" value="KAJ9064081.1"/>
    <property type="molecule type" value="Genomic_DNA"/>
</dbReference>
<dbReference type="Proteomes" id="UP001165960">
    <property type="component" value="Unassembled WGS sequence"/>
</dbReference>
<accession>A0ACC2SNW9</accession>
<name>A0ACC2SNW9_9FUNG</name>
<comment type="caution">
    <text evidence="1">The sequence shown here is derived from an EMBL/GenBank/DDBJ whole genome shotgun (WGS) entry which is preliminary data.</text>
</comment>
<reference evidence="1" key="1">
    <citation type="submission" date="2022-04" db="EMBL/GenBank/DDBJ databases">
        <title>Genome of the entomopathogenic fungus Entomophthora muscae.</title>
        <authorList>
            <person name="Elya C."/>
            <person name="Lovett B.R."/>
            <person name="Lee E."/>
            <person name="Macias A.M."/>
            <person name="Hajek A.E."/>
            <person name="De Bivort B.L."/>
            <person name="Kasson M.T."/>
            <person name="De Fine Licht H.H."/>
            <person name="Stajich J.E."/>
        </authorList>
    </citation>
    <scope>NUCLEOTIDE SEQUENCE</scope>
    <source>
        <strain evidence="1">Berkeley</strain>
    </source>
</reference>
<evidence type="ECO:0000313" key="2">
    <source>
        <dbReference type="Proteomes" id="UP001165960"/>
    </source>
</evidence>
<proteinExistence type="predicted"/>